<accession>A0A2I0W5Z2</accession>
<protein>
    <submittedName>
        <fullName evidence="1">Uncharacterized protein</fullName>
    </submittedName>
</protein>
<organism evidence="1 2">
    <name type="scientific">Dendrobium catenatum</name>
    <dbReference type="NCBI Taxonomy" id="906689"/>
    <lineage>
        <taxon>Eukaryota</taxon>
        <taxon>Viridiplantae</taxon>
        <taxon>Streptophyta</taxon>
        <taxon>Embryophyta</taxon>
        <taxon>Tracheophyta</taxon>
        <taxon>Spermatophyta</taxon>
        <taxon>Magnoliopsida</taxon>
        <taxon>Liliopsida</taxon>
        <taxon>Asparagales</taxon>
        <taxon>Orchidaceae</taxon>
        <taxon>Epidendroideae</taxon>
        <taxon>Malaxideae</taxon>
        <taxon>Dendrobiinae</taxon>
        <taxon>Dendrobium</taxon>
    </lineage>
</organism>
<reference evidence="1 2" key="1">
    <citation type="journal article" date="2016" name="Sci. Rep.">
        <title>The Dendrobium catenatum Lindl. genome sequence provides insights into polysaccharide synthase, floral development and adaptive evolution.</title>
        <authorList>
            <person name="Zhang G.Q."/>
            <person name="Xu Q."/>
            <person name="Bian C."/>
            <person name="Tsai W.C."/>
            <person name="Yeh C.M."/>
            <person name="Liu K.W."/>
            <person name="Yoshida K."/>
            <person name="Zhang L.S."/>
            <person name="Chang S.B."/>
            <person name="Chen F."/>
            <person name="Shi Y."/>
            <person name="Su Y.Y."/>
            <person name="Zhang Y.Q."/>
            <person name="Chen L.J."/>
            <person name="Yin Y."/>
            <person name="Lin M."/>
            <person name="Huang H."/>
            <person name="Deng H."/>
            <person name="Wang Z.W."/>
            <person name="Zhu S.L."/>
            <person name="Zhao X."/>
            <person name="Deng C."/>
            <person name="Niu S.C."/>
            <person name="Huang J."/>
            <person name="Wang M."/>
            <person name="Liu G.H."/>
            <person name="Yang H.J."/>
            <person name="Xiao X.J."/>
            <person name="Hsiao Y.Y."/>
            <person name="Wu W.L."/>
            <person name="Chen Y.Y."/>
            <person name="Mitsuda N."/>
            <person name="Ohme-Takagi M."/>
            <person name="Luo Y.B."/>
            <person name="Van de Peer Y."/>
            <person name="Liu Z.J."/>
        </authorList>
    </citation>
    <scope>NUCLEOTIDE SEQUENCE [LARGE SCALE GENOMIC DNA]</scope>
    <source>
        <tissue evidence="1">The whole plant</tissue>
    </source>
</reference>
<name>A0A2I0W5Z2_9ASPA</name>
<gene>
    <name evidence="1" type="ORF">MA16_Dca017061</name>
</gene>
<dbReference type="Proteomes" id="UP000233837">
    <property type="component" value="Unassembled WGS sequence"/>
</dbReference>
<dbReference type="AlphaFoldDB" id="A0A2I0W5Z2"/>
<evidence type="ECO:0000313" key="2">
    <source>
        <dbReference type="Proteomes" id="UP000233837"/>
    </source>
</evidence>
<proteinExistence type="predicted"/>
<sequence>MHILALESADVGFHHVLDMRLEYLVLLTKEECYLSNMKSYYVWIKNQNSGKYRVLGIKHPSDVVLCYWSLDAFGVRTQ</sequence>
<keyword evidence="2" id="KW-1185">Reference proteome</keyword>
<reference evidence="1 2" key="2">
    <citation type="journal article" date="2017" name="Nature">
        <title>The Apostasia genome and the evolution of orchids.</title>
        <authorList>
            <person name="Zhang G.Q."/>
            <person name="Liu K.W."/>
            <person name="Li Z."/>
            <person name="Lohaus R."/>
            <person name="Hsiao Y.Y."/>
            <person name="Niu S.C."/>
            <person name="Wang J.Y."/>
            <person name="Lin Y.C."/>
            <person name="Xu Q."/>
            <person name="Chen L.J."/>
            <person name="Yoshida K."/>
            <person name="Fujiwara S."/>
            <person name="Wang Z.W."/>
            <person name="Zhang Y.Q."/>
            <person name="Mitsuda N."/>
            <person name="Wang M."/>
            <person name="Liu G.H."/>
            <person name="Pecoraro L."/>
            <person name="Huang H.X."/>
            <person name="Xiao X.J."/>
            <person name="Lin M."/>
            <person name="Wu X.Y."/>
            <person name="Wu W.L."/>
            <person name="Chen Y.Y."/>
            <person name="Chang S.B."/>
            <person name="Sakamoto S."/>
            <person name="Ohme-Takagi M."/>
            <person name="Yagi M."/>
            <person name="Zeng S.J."/>
            <person name="Shen C.Y."/>
            <person name="Yeh C.M."/>
            <person name="Luo Y.B."/>
            <person name="Tsai W.C."/>
            <person name="Van de Peer Y."/>
            <person name="Liu Z.J."/>
        </authorList>
    </citation>
    <scope>NUCLEOTIDE SEQUENCE [LARGE SCALE GENOMIC DNA]</scope>
    <source>
        <tissue evidence="1">The whole plant</tissue>
    </source>
</reference>
<evidence type="ECO:0000313" key="1">
    <source>
        <dbReference type="EMBL" id="PKU71072.1"/>
    </source>
</evidence>
<dbReference type="EMBL" id="KZ502895">
    <property type="protein sequence ID" value="PKU71072.1"/>
    <property type="molecule type" value="Genomic_DNA"/>
</dbReference>